<dbReference type="NCBIfam" id="NF011105">
    <property type="entry name" value="PRK14532.1"/>
    <property type="match status" value="1"/>
</dbReference>
<keyword evidence="4 5" id="KW-0418">Kinase</keyword>
<evidence type="ECO:0000256" key="3">
    <source>
        <dbReference type="ARBA" id="ARBA00022741"/>
    </source>
</evidence>
<comment type="function">
    <text evidence="5">Catalyzes the reversible transfer of the terminal phosphate group between ATP and AMP. Plays an important role in cellular energy homeostasis and in adenine nucleotide metabolism.</text>
</comment>
<feature type="binding site" evidence="5">
    <location>
        <position position="150"/>
    </location>
    <ligand>
        <name>AMP</name>
        <dbReference type="ChEBI" id="CHEBI:456215"/>
    </ligand>
</feature>
<dbReference type="AlphaFoldDB" id="A0A0S3PYK9"/>
<feature type="binding site" evidence="5">
    <location>
        <position position="178"/>
    </location>
    <ligand>
        <name>ATP</name>
        <dbReference type="ChEBI" id="CHEBI:30616"/>
    </ligand>
</feature>
<comment type="domain">
    <text evidence="5">Consists of three domains, a large central CORE domain and two small peripheral domains, NMPbind and LID, which undergo movements during catalysis. The LID domain closes over the site of phosphoryl transfer upon ATP binding. Assembling and dissambling the active center during each catalytic cycle provides an effective means to prevent ATP hydrolysis.</text>
</comment>
<organism evidence="8 9">
    <name type="scientific">Variibacter gotjawalensis</name>
    <dbReference type="NCBI Taxonomy" id="1333996"/>
    <lineage>
        <taxon>Bacteria</taxon>
        <taxon>Pseudomonadati</taxon>
        <taxon>Pseudomonadota</taxon>
        <taxon>Alphaproteobacteria</taxon>
        <taxon>Hyphomicrobiales</taxon>
        <taxon>Nitrobacteraceae</taxon>
        <taxon>Variibacter</taxon>
    </lineage>
</organism>
<dbReference type="NCBIfam" id="NF011104">
    <property type="entry name" value="PRK14531.1"/>
    <property type="match status" value="1"/>
</dbReference>
<evidence type="ECO:0000313" key="9">
    <source>
        <dbReference type="Proteomes" id="UP000236884"/>
    </source>
</evidence>
<name>A0A0S3PYK9_9BRAD</name>
<proteinExistence type="inferred from homology"/>
<dbReference type="Gene3D" id="3.40.50.300">
    <property type="entry name" value="P-loop containing nucleotide triphosphate hydrolases"/>
    <property type="match status" value="1"/>
</dbReference>
<feature type="binding site" evidence="5">
    <location>
        <position position="92"/>
    </location>
    <ligand>
        <name>AMP</name>
        <dbReference type="ChEBI" id="CHEBI:456215"/>
    </ligand>
</feature>
<comment type="subunit">
    <text evidence="5 7">Monomer.</text>
</comment>
<evidence type="ECO:0000256" key="7">
    <source>
        <dbReference type="RuleBase" id="RU003331"/>
    </source>
</evidence>
<dbReference type="GO" id="GO:0044209">
    <property type="term" value="P:AMP salvage"/>
    <property type="evidence" value="ECO:0007669"/>
    <property type="project" value="UniProtKB-UniRule"/>
</dbReference>
<accession>A0A0S3PYK9</accession>
<comment type="subcellular location">
    <subcellularLocation>
        <location evidence="5 7">Cytoplasm</location>
    </subcellularLocation>
</comment>
<dbReference type="InterPro" id="IPR000850">
    <property type="entry name" value="Adenylat/UMP-CMP_kin"/>
</dbReference>
<evidence type="ECO:0000256" key="6">
    <source>
        <dbReference type="RuleBase" id="RU003330"/>
    </source>
</evidence>
<dbReference type="InterPro" id="IPR006259">
    <property type="entry name" value="Adenyl_kin_sub"/>
</dbReference>
<dbReference type="NCBIfam" id="TIGR01351">
    <property type="entry name" value="adk"/>
    <property type="match status" value="1"/>
</dbReference>
<feature type="binding site" evidence="5">
    <location>
        <position position="139"/>
    </location>
    <ligand>
        <name>AMP</name>
        <dbReference type="ChEBI" id="CHEBI:456215"/>
    </ligand>
</feature>
<comment type="caution">
    <text evidence="5">Lacks conserved residue(s) required for the propagation of feature annotation.</text>
</comment>
<keyword evidence="9" id="KW-1185">Reference proteome</keyword>
<evidence type="ECO:0000256" key="2">
    <source>
        <dbReference type="ARBA" id="ARBA00022727"/>
    </source>
</evidence>
<feature type="region of interest" description="NMP" evidence="5">
    <location>
        <begin position="30"/>
        <end position="59"/>
    </location>
</feature>
<dbReference type="InterPro" id="IPR027417">
    <property type="entry name" value="P-loop_NTPase"/>
</dbReference>
<dbReference type="SUPFAM" id="SSF52540">
    <property type="entry name" value="P-loop containing nucleoside triphosphate hydrolases"/>
    <property type="match status" value="1"/>
</dbReference>
<reference evidence="8 9" key="1">
    <citation type="submission" date="2015-08" db="EMBL/GenBank/DDBJ databases">
        <title>Investigation of the bacterial diversity of lava forest soil.</title>
        <authorList>
            <person name="Lee J.S."/>
        </authorList>
    </citation>
    <scope>NUCLEOTIDE SEQUENCE [LARGE SCALE GENOMIC DNA]</scope>
    <source>
        <strain evidence="8 9">GJW-30</strain>
    </source>
</reference>
<dbReference type="EC" id="2.7.4.3" evidence="5 7"/>
<keyword evidence="5" id="KW-0963">Cytoplasm</keyword>
<keyword evidence="5 7" id="KW-0067">ATP-binding</keyword>
<feature type="binding site" evidence="5">
    <location>
        <begin position="57"/>
        <end position="59"/>
    </location>
    <ligand>
        <name>AMP</name>
        <dbReference type="ChEBI" id="CHEBI:456215"/>
    </ligand>
</feature>
<evidence type="ECO:0000256" key="4">
    <source>
        <dbReference type="ARBA" id="ARBA00022777"/>
    </source>
</evidence>
<dbReference type="PRINTS" id="PR00094">
    <property type="entry name" value="ADENYLTKNASE"/>
</dbReference>
<dbReference type="GO" id="GO:0005737">
    <property type="term" value="C:cytoplasm"/>
    <property type="evidence" value="ECO:0007669"/>
    <property type="project" value="UniProtKB-SubCell"/>
</dbReference>
<keyword evidence="1 5" id="KW-0808">Transferase</keyword>
<dbReference type="HAMAP" id="MF_00235">
    <property type="entry name" value="Adenylate_kinase_Adk"/>
    <property type="match status" value="1"/>
</dbReference>
<evidence type="ECO:0000256" key="5">
    <source>
        <dbReference type="HAMAP-Rule" id="MF_00235"/>
    </source>
</evidence>
<feature type="binding site" evidence="5">
    <location>
        <position position="36"/>
    </location>
    <ligand>
        <name>AMP</name>
        <dbReference type="ChEBI" id="CHEBI:456215"/>
    </ligand>
</feature>
<evidence type="ECO:0000313" key="8">
    <source>
        <dbReference type="EMBL" id="BAT61032.1"/>
    </source>
</evidence>
<gene>
    <name evidence="5 8" type="primary">adk</name>
    <name evidence="8" type="ORF">GJW-30_1_03582</name>
</gene>
<sequence>MRLILLGPPGAGKGTQAQRLVDRYKIVQLSTGDMLRAAVAAGSPIGLKVKDVMASGGLVSDDIVVSIIEDRIQQPDAKNGFILDGFPRTVPQAEALDKMLHEHGLDLDGVIELKVDHKKLVDRIVKRAADAKAAGQPVRPDDDPVVFEKRLTAYERDTSVVAPFYHKKGSLTEIDGMASIDGVSEAINKALAGK</sequence>
<protein>
    <recommendedName>
        <fullName evidence="5 7">Adenylate kinase</fullName>
        <shortName evidence="5">AK</shortName>
        <ecNumber evidence="5 7">2.7.4.3</ecNumber>
    </recommendedName>
    <alternativeName>
        <fullName evidence="5">ATP-AMP transphosphorylase</fullName>
    </alternativeName>
    <alternativeName>
        <fullName evidence="5">ATP:AMP phosphotransferase</fullName>
    </alternativeName>
    <alternativeName>
        <fullName evidence="5">Adenylate monophosphate kinase</fullName>
    </alternativeName>
</protein>
<dbReference type="NCBIfam" id="NF011100">
    <property type="entry name" value="PRK14527.1"/>
    <property type="match status" value="1"/>
</dbReference>
<dbReference type="Pfam" id="PF00406">
    <property type="entry name" value="ADK"/>
    <property type="match status" value="1"/>
</dbReference>
<comment type="pathway">
    <text evidence="5">Purine metabolism; AMP biosynthesis via salvage pathway; AMP from ADP: step 1/1.</text>
</comment>
<dbReference type="PANTHER" id="PTHR23359">
    <property type="entry name" value="NUCLEOTIDE KINASE"/>
    <property type="match status" value="1"/>
</dbReference>
<dbReference type="KEGG" id="vgo:GJW-30_1_03582"/>
<dbReference type="GO" id="GO:0004017">
    <property type="term" value="F:AMP kinase activity"/>
    <property type="evidence" value="ECO:0007669"/>
    <property type="project" value="UniProtKB-UniRule"/>
</dbReference>
<dbReference type="InterPro" id="IPR033690">
    <property type="entry name" value="Adenylat_kinase_CS"/>
</dbReference>
<dbReference type="CDD" id="cd01428">
    <property type="entry name" value="ADK"/>
    <property type="match status" value="1"/>
</dbReference>
<feature type="binding site" evidence="5">
    <location>
        <position position="127"/>
    </location>
    <ligand>
        <name>ATP</name>
        <dbReference type="ChEBI" id="CHEBI:30616"/>
    </ligand>
</feature>
<feature type="binding site" evidence="5">
    <location>
        <begin position="85"/>
        <end position="88"/>
    </location>
    <ligand>
        <name>AMP</name>
        <dbReference type="ChEBI" id="CHEBI:456215"/>
    </ligand>
</feature>
<dbReference type="UniPathway" id="UPA00588">
    <property type="reaction ID" value="UER00649"/>
</dbReference>
<dbReference type="OrthoDB" id="9805030at2"/>
<comment type="similarity">
    <text evidence="5 6">Belongs to the adenylate kinase family.</text>
</comment>
<dbReference type="EMBL" id="AP014946">
    <property type="protein sequence ID" value="BAT61032.1"/>
    <property type="molecule type" value="Genomic_DNA"/>
</dbReference>
<comment type="catalytic activity">
    <reaction evidence="5 7">
        <text>AMP + ATP = 2 ADP</text>
        <dbReference type="Rhea" id="RHEA:12973"/>
        <dbReference type="ChEBI" id="CHEBI:30616"/>
        <dbReference type="ChEBI" id="CHEBI:456215"/>
        <dbReference type="ChEBI" id="CHEBI:456216"/>
        <dbReference type="EC" id="2.7.4.3"/>
    </reaction>
</comment>
<keyword evidence="3 5" id="KW-0547">Nucleotide-binding</keyword>
<feature type="binding site" evidence="5">
    <location>
        <position position="31"/>
    </location>
    <ligand>
        <name>AMP</name>
        <dbReference type="ChEBI" id="CHEBI:456215"/>
    </ligand>
</feature>
<keyword evidence="2 5" id="KW-0545">Nucleotide biosynthesis</keyword>
<dbReference type="Proteomes" id="UP000236884">
    <property type="component" value="Chromosome"/>
</dbReference>
<dbReference type="PROSITE" id="PS00113">
    <property type="entry name" value="ADENYLATE_KINASE"/>
    <property type="match status" value="1"/>
</dbReference>
<evidence type="ECO:0000256" key="1">
    <source>
        <dbReference type="ARBA" id="ARBA00022679"/>
    </source>
</evidence>
<dbReference type="RefSeq" id="WP_096357735.1">
    <property type="nucleotide sequence ID" value="NZ_AP014946.1"/>
</dbReference>
<dbReference type="GO" id="GO:0005524">
    <property type="term" value="F:ATP binding"/>
    <property type="evidence" value="ECO:0007669"/>
    <property type="project" value="UniProtKB-UniRule"/>
</dbReference>
<dbReference type="NCBIfam" id="NF001381">
    <property type="entry name" value="PRK00279.1-3"/>
    <property type="match status" value="1"/>
</dbReference>
<feature type="binding site" evidence="5">
    <location>
        <begin position="10"/>
        <end position="15"/>
    </location>
    <ligand>
        <name>ATP</name>
        <dbReference type="ChEBI" id="CHEBI:30616"/>
    </ligand>
</feature>